<evidence type="ECO:0000313" key="2">
    <source>
        <dbReference type="Proteomes" id="UP001140230"/>
    </source>
</evidence>
<organism evidence="1 2">
    <name type="scientific">Xanthomonas hortorum pv. hederae</name>
    <dbReference type="NCBI Taxonomy" id="453603"/>
    <lineage>
        <taxon>Bacteria</taxon>
        <taxon>Pseudomonadati</taxon>
        <taxon>Pseudomonadota</taxon>
        <taxon>Gammaproteobacteria</taxon>
        <taxon>Lysobacterales</taxon>
        <taxon>Lysobacteraceae</taxon>
        <taxon>Xanthomonas</taxon>
    </lineage>
</organism>
<name>A0A9X4H2N1_9XANT</name>
<dbReference type="AlphaFoldDB" id="A0A9X4H2N1"/>
<reference evidence="1" key="2">
    <citation type="submission" date="2022-08" db="EMBL/GenBank/DDBJ databases">
        <authorList>
            <person name="Iruegas-Bocardo F."/>
            <person name="Weisberg A.J."/>
            <person name="Riutta E.R."/>
            <person name="Kilday K."/>
            <person name="Bonkowski J.C."/>
            <person name="Creswell T."/>
            <person name="Daughtrey M.L."/>
            <person name="Rane K."/>
            <person name="Grunwald N.J."/>
            <person name="Chang J.H."/>
            <person name="Putnam M.L."/>
        </authorList>
    </citation>
    <scope>NUCLEOTIDE SEQUENCE</scope>
    <source>
        <strain evidence="1">22-338</strain>
    </source>
</reference>
<gene>
    <name evidence="1" type="ORF">NY667_13190</name>
</gene>
<protein>
    <submittedName>
        <fullName evidence="1">Uncharacterized protein</fullName>
    </submittedName>
</protein>
<sequence length="375" mass="40705">MIHIHGSGHPVAPEQSITAFGVSDQPFIVLGAVGPAHESQMTDLLTRVAKKHRLEMQEVQAGTYGTRPAFVRDLVSALQREGVPLLVEAVDKVFCLVASLVNCHVLPPSAGSAPGEIDLRVRNDFADFLYRALPDGVVESFLAACRLDSAEATRASLDQLLGWARRETGNDEEEALLLDGIARNVVESIQDFERIVAEAPMEYRSFLPAPSLGERAPPNWLLPAYLSLMNLYARIDRFHEGRGRNLMLVHSKQGRQDAAQREGESPTAQGVDADALIRAGAERVFGSRATLAFVRSGDSAGLMVAEVIAGHVRRVLHDHMAERAISDTAFQAFIKIWEATDAVGGAGLNLVLPTAAVQRLQQRALQHFADLAESA</sequence>
<reference evidence="1" key="1">
    <citation type="journal article" date="2022" name="Phytopathology">
        <title>Whole genome sequencing-based tracing of a 2022 introduction and outbreak of Xanthomonas hortorum pv. pelargonii.</title>
        <authorList>
            <person name="Iruegas Bocardo F."/>
            <person name="Weisberg A.J."/>
            <person name="Riutta E.R."/>
            <person name="Kilday K.B."/>
            <person name="Bonkowski J.C."/>
            <person name="Creswell T.C."/>
            <person name="Daughtrey M."/>
            <person name="Rane K.K."/>
            <person name="Grunwald N.J."/>
            <person name="Chang J.H."/>
            <person name="Putnam M."/>
        </authorList>
    </citation>
    <scope>NUCLEOTIDE SEQUENCE</scope>
    <source>
        <strain evidence="1">22-338</strain>
    </source>
</reference>
<dbReference type="EMBL" id="JANWTP010000040">
    <property type="protein sequence ID" value="MDC8638740.1"/>
    <property type="molecule type" value="Genomic_DNA"/>
</dbReference>
<dbReference type="RefSeq" id="WP_233402950.1">
    <property type="nucleotide sequence ID" value="NZ_CP168178.1"/>
</dbReference>
<dbReference type="Proteomes" id="UP001140230">
    <property type="component" value="Unassembled WGS sequence"/>
</dbReference>
<proteinExistence type="predicted"/>
<accession>A0A9X4H2N1</accession>
<evidence type="ECO:0000313" key="1">
    <source>
        <dbReference type="EMBL" id="MDC8638740.1"/>
    </source>
</evidence>
<comment type="caution">
    <text evidence="1">The sequence shown here is derived from an EMBL/GenBank/DDBJ whole genome shotgun (WGS) entry which is preliminary data.</text>
</comment>